<dbReference type="Gene3D" id="3.90.1140.10">
    <property type="entry name" value="Cyclic phosphodiesterase"/>
    <property type="match status" value="1"/>
</dbReference>
<keyword evidence="3" id="KW-1185">Reference proteome</keyword>
<dbReference type="GO" id="GO:0016874">
    <property type="term" value="F:ligase activity"/>
    <property type="evidence" value="ECO:0007669"/>
    <property type="project" value="UniProtKB-KW"/>
</dbReference>
<dbReference type="Pfam" id="PF13563">
    <property type="entry name" value="2_5_RNA_ligase2"/>
    <property type="match status" value="1"/>
</dbReference>
<reference evidence="2 3" key="1">
    <citation type="journal article" date="2019" name="Int. J. Syst. Evol. Microbiol.">
        <title>The Global Catalogue of Microorganisms (GCM) 10K type strain sequencing project: providing services to taxonomists for standard genome sequencing and annotation.</title>
        <authorList>
            <consortium name="The Broad Institute Genomics Platform"/>
            <consortium name="The Broad Institute Genome Sequencing Center for Infectious Disease"/>
            <person name="Wu L."/>
            <person name="Ma J."/>
        </authorList>
    </citation>
    <scope>NUCLEOTIDE SEQUENCE [LARGE SCALE GENOMIC DNA]</scope>
    <source>
        <strain evidence="2 3">CGMCC 1.12554</strain>
    </source>
</reference>
<evidence type="ECO:0000313" key="3">
    <source>
        <dbReference type="Proteomes" id="UP001596545"/>
    </source>
</evidence>
<protein>
    <submittedName>
        <fullName evidence="2">2'-5' RNA ligase family protein</fullName>
    </submittedName>
</protein>
<dbReference type="RefSeq" id="WP_256410150.1">
    <property type="nucleotide sequence ID" value="NZ_JANHDN010000012.1"/>
</dbReference>
<feature type="region of interest" description="Disordered" evidence="1">
    <location>
        <begin position="47"/>
        <end position="69"/>
    </location>
</feature>
<proteinExistence type="predicted"/>
<gene>
    <name evidence="2" type="ORF">ACFQMF_11195</name>
</gene>
<comment type="caution">
    <text evidence="2">The sequence shown here is derived from an EMBL/GenBank/DDBJ whole genome shotgun (WGS) entry which is preliminary data.</text>
</comment>
<name>A0ABD6AM43_9EURY</name>
<keyword evidence="2" id="KW-0436">Ligase</keyword>
<dbReference type="Proteomes" id="UP001596545">
    <property type="component" value="Unassembled WGS sequence"/>
</dbReference>
<dbReference type="EMBL" id="JBHTBL010000010">
    <property type="protein sequence ID" value="MFC7325142.1"/>
    <property type="molecule type" value="Genomic_DNA"/>
</dbReference>
<organism evidence="2 3">
    <name type="scientific">Halorubrum rutilum</name>
    <dbReference type="NCBI Taxonomy" id="1364933"/>
    <lineage>
        <taxon>Archaea</taxon>
        <taxon>Methanobacteriati</taxon>
        <taxon>Methanobacteriota</taxon>
        <taxon>Stenosarchaea group</taxon>
        <taxon>Halobacteria</taxon>
        <taxon>Halobacteriales</taxon>
        <taxon>Haloferacaceae</taxon>
        <taxon>Halorubrum</taxon>
    </lineage>
</organism>
<evidence type="ECO:0000256" key="1">
    <source>
        <dbReference type="SAM" id="MobiDB-lite"/>
    </source>
</evidence>
<dbReference type="AlphaFoldDB" id="A0ABD6AM43"/>
<accession>A0ABD6AM43</accession>
<sequence>MFSLNVPLPPAIGDFAADLHPKLSGFDRVRDRHTLVCKRLGVEAVPDRVDGNGSSSGRDGGAPSPPKPDALAALREDLRPLLSGTGPFDAAATEVDVFDAPASGSRPVVYLAVESDALVRLHHRLCAAYDAIEGIEGDDFVPHVTLARGGNPDPGVVADLVNREFEPIRWRVHAMEVYDPEFREVAATIEL</sequence>
<evidence type="ECO:0000313" key="2">
    <source>
        <dbReference type="EMBL" id="MFC7325142.1"/>
    </source>
</evidence>
<dbReference type="SUPFAM" id="SSF55144">
    <property type="entry name" value="LigT-like"/>
    <property type="match status" value="1"/>
</dbReference>
<dbReference type="InterPro" id="IPR009097">
    <property type="entry name" value="Cyclic_Pdiesterase"/>
</dbReference>